<dbReference type="AlphaFoldDB" id="A0A6C0BR45"/>
<protein>
    <submittedName>
        <fullName evidence="1">Uncharacterized protein</fullName>
    </submittedName>
</protein>
<accession>A0A6C0BR45</accession>
<proteinExistence type="predicted"/>
<sequence length="200" mass="24071">MNEYISVFSNIIYSVDFCYNSLIKLYFQFFANEIIYVYSYKNANRKLIYSYWTSYLFPLLPSLTNEMYCQSDSLLEIVHNTDTEQVTTILKKQSIFHNFINIDKLTLQLKEQYNDFKTQKPDHLKSIMLVYTNTDEIITQFFKYVAHSFYISSINTYDFIHFLNKRGNKKIDIFKTPLSITIMNEDFDEHVFKENDIILW</sequence>
<evidence type="ECO:0000313" key="1">
    <source>
        <dbReference type="EMBL" id="QHS94029.1"/>
    </source>
</evidence>
<name>A0A6C0BR45_9ZZZZ</name>
<dbReference type="EMBL" id="MN739215">
    <property type="protein sequence ID" value="QHS94029.1"/>
    <property type="molecule type" value="Genomic_DNA"/>
</dbReference>
<reference evidence="1" key="1">
    <citation type="journal article" date="2020" name="Nature">
        <title>Giant virus diversity and host interactions through global metagenomics.</title>
        <authorList>
            <person name="Schulz F."/>
            <person name="Roux S."/>
            <person name="Paez-Espino D."/>
            <person name="Jungbluth S."/>
            <person name="Walsh D.A."/>
            <person name="Denef V.J."/>
            <person name="McMahon K.D."/>
            <person name="Konstantinidis K.T."/>
            <person name="Eloe-Fadrosh E.A."/>
            <person name="Kyrpides N.C."/>
            <person name="Woyke T."/>
        </authorList>
    </citation>
    <scope>NUCLEOTIDE SEQUENCE</scope>
    <source>
        <strain evidence="1">GVMAG-M-3300018416-26</strain>
    </source>
</reference>
<organism evidence="1">
    <name type="scientific">viral metagenome</name>
    <dbReference type="NCBI Taxonomy" id="1070528"/>
    <lineage>
        <taxon>unclassified sequences</taxon>
        <taxon>metagenomes</taxon>
        <taxon>organismal metagenomes</taxon>
    </lineage>
</organism>